<evidence type="ECO:0000313" key="1">
    <source>
        <dbReference type="EMBL" id="NWE77805.1"/>
    </source>
</evidence>
<gene>
    <name evidence="1" type="ORF">HX828_19760</name>
</gene>
<dbReference type="Pfam" id="PF07044">
    <property type="entry name" value="DUF1329"/>
    <property type="match status" value="1"/>
</dbReference>
<dbReference type="CDD" id="cd16329">
    <property type="entry name" value="LolA_like"/>
    <property type="match status" value="1"/>
</dbReference>
<comment type="caution">
    <text evidence="1">The sequence shown here is derived from an EMBL/GenBank/DDBJ whole genome shotgun (WGS) entry which is preliminary data.</text>
</comment>
<dbReference type="RefSeq" id="WP_177115310.1">
    <property type="nucleotide sequence ID" value="NZ_JACARF010000023.1"/>
</dbReference>
<dbReference type="EMBL" id="JACARF010000023">
    <property type="protein sequence ID" value="NWE77805.1"/>
    <property type="molecule type" value="Genomic_DNA"/>
</dbReference>
<organism evidence="1 2">
    <name type="scientific">Pseudomonas yamanorum</name>
    <dbReference type="NCBI Taxonomy" id="515393"/>
    <lineage>
        <taxon>Bacteria</taxon>
        <taxon>Pseudomonadati</taxon>
        <taxon>Pseudomonadota</taxon>
        <taxon>Gammaproteobacteria</taxon>
        <taxon>Pseudomonadales</taxon>
        <taxon>Pseudomonadaceae</taxon>
        <taxon>Pseudomonas</taxon>
    </lineage>
</organism>
<sequence>MGAVSLPEASALGVSLTPLGAEKSGNSSGTIPQWTGGLRKDAGSVSSAGFLSNPFDGEAPLFTITAKNINQYKEKLTPGQIALFSRYPDSYKMVVYPTHRTAAVPDEIIKATQKNAVETKLISSGYGLENYQSGVAFPIPKNGLEVIWNHITRYRGGSLSREVVQATPTPTGDFTLVNISEQLVSPRYLKDFNSLEQGNILFFYKQQITAPARLAGNVILVHETIDQVKQPRMAWIYNAGQRRVRRSPQSAYDSPATATDGLRTADNLDMFNGSPDRYEWKLNGKTEIYIPYNNYKLDSPTLKYSQILQPGHVNQDLVRYELHRVWHVTATLKAGERHVYSKRDFYIDEDTWQVAEADHYDGRGTLWRVAEAFSEYLYDVQMPWFTAEALYDLSSGRYWILGLKNEQKSAYDFSYRASSNDFSPGSLRLEGVR</sequence>
<dbReference type="AlphaFoldDB" id="A0A7Y8FEY9"/>
<name>A0A7Y8FEY9_9PSED</name>
<accession>A0A7Y8FEY9</accession>
<reference evidence="1 2" key="1">
    <citation type="submission" date="2020-04" db="EMBL/GenBank/DDBJ databases">
        <title>Molecular characterization of pseudomonads from Agaricus bisporus reveal novel blotch 2 pathogens in Western Europe.</title>
        <authorList>
            <person name="Taparia T."/>
            <person name="Krijger M."/>
            <person name="Haynes E."/>
            <person name="Elpinstone J.G."/>
            <person name="Noble R."/>
            <person name="Van Der Wolf J."/>
        </authorList>
    </citation>
    <scope>NUCLEOTIDE SEQUENCE [LARGE SCALE GENOMIC DNA]</scope>
    <source>
        <strain evidence="1 2">IPO3781</strain>
    </source>
</reference>
<dbReference type="Gene3D" id="2.50.20.10">
    <property type="entry name" value="Lipoprotein localisation LolA/LolB/LppX"/>
    <property type="match status" value="1"/>
</dbReference>
<dbReference type="InterPro" id="IPR010752">
    <property type="entry name" value="DUF1329"/>
</dbReference>
<protein>
    <submittedName>
        <fullName evidence="1">DUF1329 domain-containing protein</fullName>
    </submittedName>
</protein>
<proteinExistence type="predicted"/>
<evidence type="ECO:0000313" key="2">
    <source>
        <dbReference type="Proteomes" id="UP000537188"/>
    </source>
</evidence>
<dbReference type="Proteomes" id="UP000537188">
    <property type="component" value="Unassembled WGS sequence"/>
</dbReference>